<gene>
    <name evidence="2" type="ORF">CVT24_011821</name>
</gene>
<organism evidence="2 3">
    <name type="scientific">Panaeolus cyanescens</name>
    <dbReference type="NCBI Taxonomy" id="181874"/>
    <lineage>
        <taxon>Eukaryota</taxon>
        <taxon>Fungi</taxon>
        <taxon>Dikarya</taxon>
        <taxon>Basidiomycota</taxon>
        <taxon>Agaricomycotina</taxon>
        <taxon>Agaricomycetes</taxon>
        <taxon>Agaricomycetidae</taxon>
        <taxon>Agaricales</taxon>
        <taxon>Agaricineae</taxon>
        <taxon>Galeropsidaceae</taxon>
        <taxon>Panaeolus</taxon>
    </lineage>
</organism>
<keyword evidence="3" id="KW-1185">Reference proteome</keyword>
<evidence type="ECO:0000313" key="2">
    <source>
        <dbReference type="EMBL" id="PPQ65613.1"/>
    </source>
</evidence>
<proteinExistence type="predicted"/>
<dbReference type="Proteomes" id="UP000284842">
    <property type="component" value="Unassembled WGS sequence"/>
</dbReference>
<protein>
    <submittedName>
        <fullName evidence="2">Uncharacterized protein</fullName>
    </submittedName>
</protein>
<evidence type="ECO:0000313" key="3">
    <source>
        <dbReference type="Proteomes" id="UP000284842"/>
    </source>
</evidence>
<name>A0A409VH73_9AGAR</name>
<sequence length="289" mass="32350">FVTEALQITLPKLVTLCIQGEKDEERSLFRALDTPLLEHFLFYPPYLPFYLNPNTAAPSNLLNNADSLDCSPVCSFLRQCSALKTLTINPVYLSGAEILAIFQSCSQITALVLDQHDRMCFSLDGQVSNHSMHLNPVTAFNLYPLFKQQLVLHGSATIEQLPQILLPCLKSFTVLGFYVPDIQSLELLEEFCVSRIYPPHMQNQHWTTRTGTSEPPSGSNSNTPPSASLEEIVMRLSGVGEGLVAIIRLYAESVGRRVGEDIEIDIQYQRAGEAGVETVWPFVETHWHR</sequence>
<dbReference type="InParanoid" id="A0A409VH73"/>
<dbReference type="OrthoDB" id="10553689at2759"/>
<feature type="region of interest" description="Disordered" evidence="1">
    <location>
        <begin position="203"/>
        <end position="226"/>
    </location>
</feature>
<accession>A0A409VH73</accession>
<reference evidence="2 3" key="1">
    <citation type="journal article" date="2018" name="Evol. Lett.">
        <title>Horizontal gene cluster transfer increased hallucinogenic mushroom diversity.</title>
        <authorList>
            <person name="Reynolds H.T."/>
            <person name="Vijayakumar V."/>
            <person name="Gluck-Thaler E."/>
            <person name="Korotkin H.B."/>
            <person name="Matheny P.B."/>
            <person name="Slot J.C."/>
        </authorList>
    </citation>
    <scope>NUCLEOTIDE SEQUENCE [LARGE SCALE GENOMIC DNA]</scope>
    <source>
        <strain evidence="2 3">2629</strain>
    </source>
</reference>
<evidence type="ECO:0000256" key="1">
    <source>
        <dbReference type="SAM" id="MobiDB-lite"/>
    </source>
</evidence>
<feature type="non-terminal residue" evidence="2">
    <location>
        <position position="1"/>
    </location>
</feature>
<dbReference type="AlphaFoldDB" id="A0A409VH73"/>
<comment type="caution">
    <text evidence="2">The sequence shown here is derived from an EMBL/GenBank/DDBJ whole genome shotgun (WGS) entry which is preliminary data.</text>
</comment>
<dbReference type="EMBL" id="NHTK01006062">
    <property type="protein sequence ID" value="PPQ65613.1"/>
    <property type="molecule type" value="Genomic_DNA"/>
</dbReference>
<feature type="compositionally biased region" description="Low complexity" evidence="1">
    <location>
        <begin position="210"/>
        <end position="226"/>
    </location>
</feature>